<evidence type="ECO:0000313" key="2">
    <source>
        <dbReference type="Proteomes" id="UP000441754"/>
    </source>
</evidence>
<dbReference type="OrthoDB" id="9971557at2"/>
<dbReference type="Proteomes" id="UP000441754">
    <property type="component" value="Unassembled WGS sequence"/>
</dbReference>
<accession>A0A7K0EJU9</accession>
<reference evidence="1 2" key="1">
    <citation type="journal article" date="2018" name="Antonie Van Leeuwenhoek">
        <title>Larkinella terrae sp. nov., isolated from soil on Jeju Island, South Korea.</title>
        <authorList>
            <person name="Ten L.N."/>
            <person name="Jeon J."/>
            <person name="Park S.J."/>
            <person name="Park S."/>
            <person name="Lee S.Y."/>
            <person name="Kim M.K."/>
            <person name="Jung H.Y."/>
        </authorList>
    </citation>
    <scope>NUCLEOTIDE SEQUENCE [LARGE SCALE GENOMIC DNA]</scope>
    <source>
        <strain evidence="1 2">KCTC 52001</strain>
    </source>
</reference>
<dbReference type="AlphaFoldDB" id="A0A7K0EJU9"/>
<name>A0A7K0EJU9_9BACT</name>
<evidence type="ECO:0000313" key="1">
    <source>
        <dbReference type="EMBL" id="MRS61801.1"/>
    </source>
</evidence>
<protein>
    <submittedName>
        <fullName evidence="1">Uncharacterized protein</fullName>
    </submittedName>
</protein>
<keyword evidence="2" id="KW-1185">Reference proteome</keyword>
<proteinExistence type="predicted"/>
<dbReference type="EMBL" id="WJXZ01000006">
    <property type="protein sequence ID" value="MRS61801.1"/>
    <property type="molecule type" value="Genomic_DNA"/>
</dbReference>
<gene>
    <name evidence="1" type="ORF">GJJ30_10925</name>
</gene>
<comment type="caution">
    <text evidence="1">The sequence shown here is derived from an EMBL/GenBank/DDBJ whole genome shotgun (WGS) entry which is preliminary data.</text>
</comment>
<organism evidence="1 2">
    <name type="scientific">Larkinella terrae</name>
    <dbReference type="NCBI Taxonomy" id="2025311"/>
    <lineage>
        <taxon>Bacteria</taxon>
        <taxon>Pseudomonadati</taxon>
        <taxon>Bacteroidota</taxon>
        <taxon>Cytophagia</taxon>
        <taxon>Cytophagales</taxon>
        <taxon>Spirosomataceae</taxon>
        <taxon>Larkinella</taxon>
    </lineage>
</organism>
<sequence>MLFKGYIFHPSTNLRIKEPVLALLKADLAERVTRHLYDYVHIQEEYIDKKNEEGYKVSTGFIVLNQGDYKRLINHLLSLVNGDREHPTYRAIRALIDNPFPNTAKGNAKPIDEAELSLYGKQL</sequence>
<dbReference type="RefSeq" id="WP_154175193.1">
    <property type="nucleotide sequence ID" value="NZ_WJXZ01000006.1"/>
</dbReference>